<evidence type="ECO:0000313" key="4">
    <source>
        <dbReference type="Proteomes" id="UP000566819"/>
    </source>
</evidence>
<dbReference type="EMBL" id="JAAMPI010001170">
    <property type="protein sequence ID" value="KAF4626345.1"/>
    <property type="molecule type" value="Genomic_DNA"/>
</dbReference>
<feature type="compositionally biased region" description="Polar residues" evidence="1">
    <location>
        <begin position="229"/>
        <end position="239"/>
    </location>
</feature>
<feature type="compositionally biased region" description="Basic residues" evidence="1">
    <location>
        <begin position="164"/>
        <end position="180"/>
    </location>
</feature>
<evidence type="ECO:0000259" key="2">
    <source>
        <dbReference type="Pfam" id="PF13926"/>
    </source>
</evidence>
<accession>A0A8H4RA70</accession>
<feature type="region of interest" description="Disordered" evidence="1">
    <location>
        <begin position="582"/>
        <end position="619"/>
    </location>
</feature>
<feature type="compositionally biased region" description="Basic and acidic residues" evidence="1">
    <location>
        <begin position="606"/>
        <end position="619"/>
    </location>
</feature>
<dbReference type="Proteomes" id="UP000566819">
    <property type="component" value="Unassembled WGS sequence"/>
</dbReference>
<organism evidence="3 4">
    <name type="scientific">Cudoniella acicularis</name>
    <dbReference type="NCBI Taxonomy" id="354080"/>
    <lineage>
        <taxon>Eukaryota</taxon>
        <taxon>Fungi</taxon>
        <taxon>Dikarya</taxon>
        <taxon>Ascomycota</taxon>
        <taxon>Pezizomycotina</taxon>
        <taxon>Leotiomycetes</taxon>
        <taxon>Helotiales</taxon>
        <taxon>Tricladiaceae</taxon>
        <taxon>Cudoniella</taxon>
    </lineage>
</organism>
<dbReference type="GO" id="GO:0005634">
    <property type="term" value="C:nucleus"/>
    <property type="evidence" value="ECO:0007669"/>
    <property type="project" value="TreeGrafter"/>
</dbReference>
<evidence type="ECO:0000313" key="3">
    <source>
        <dbReference type="EMBL" id="KAF4626345.1"/>
    </source>
</evidence>
<comment type="caution">
    <text evidence="3">The sequence shown here is derived from an EMBL/GenBank/DDBJ whole genome shotgun (WGS) entry which is preliminary data.</text>
</comment>
<feature type="compositionally biased region" description="Polar residues" evidence="1">
    <location>
        <begin position="24"/>
        <end position="35"/>
    </location>
</feature>
<evidence type="ECO:0000256" key="1">
    <source>
        <dbReference type="SAM" id="MobiDB-lite"/>
    </source>
</evidence>
<keyword evidence="4" id="KW-1185">Reference proteome</keyword>
<feature type="compositionally biased region" description="Polar residues" evidence="1">
    <location>
        <begin position="127"/>
        <end position="141"/>
    </location>
</feature>
<dbReference type="Pfam" id="PF13926">
    <property type="entry name" value="DUF4211"/>
    <property type="match status" value="1"/>
</dbReference>
<feature type="compositionally biased region" description="Low complexity" evidence="1">
    <location>
        <begin position="181"/>
        <end position="194"/>
    </location>
</feature>
<dbReference type="PANTHER" id="PTHR14689">
    <property type="entry name" value="PHORBOL-ESTER_DAG-TYPE DOMAIN-CONTAINING PROTEIN"/>
    <property type="match status" value="1"/>
</dbReference>
<name>A0A8H4RA70_9HELO</name>
<feature type="region of interest" description="Disordered" evidence="1">
    <location>
        <begin position="1"/>
        <end position="456"/>
    </location>
</feature>
<dbReference type="OrthoDB" id="21499at2759"/>
<feature type="compositionally biased region" description="Polar residues" evidence="1">
    <location>
        <begin position="48"/>
        <end position="57"/>
    </location>
</feature>
<feature type="domain" description="DUF4211" evidence="2">
    <location>
        <begin position="441"/>
        <end position="580"/>
    </location>
</feature>
<proteinExistence type="predicted"/>
<dbReference type="InterPro" id="IPR025451">
    <property type="entry name" value="DUF4211"/>
</dbReference>
<protein>
    <recommendedName>
        <fullName evidence="2">DUF4211 domain-containing protein</fullName>
    </recommendedName>
</protein>
<gene>
    <name evidence="3" type="ORF">G7Y89_g11816</name>
</gene>
<feature type="compositionally biased region" description="Acidic residues" evidence="1">
    <location>
        <begin position="437"/>
        <end position="450"/>
    </location>
</feature>
<dbReference type="AlphaFoldDB" id="A0A8H4RA70"/>
<feature type="compositionally biased region" description="Acidic residues" evidence="1">
    <location>
        <begin position="413"/>
        <end position="422"/>
    </location>
</feature>
<reference evidence="3 4" key="1">
    <citation type="submission" date="2020-03" db="EMBL/GenBank/DDBJ databases">
        <title>Draft Genome Sequence of Cudoniella acicularis.</title>
        <authorList>
            <person name="Buettner E."/>
            <person name="Kellner H."/>
        </authorList>
    </citation>
    <scope>NUCLEOTIDE SEQUENCE [LARGE SCALE GENOMIC DNA]</scope>
    <source>
        <strain evidence="3 4">DSM 108380</strain>
    </source>
</reference>
<dbReference type="PANTHER" id="PTHR14689:SF0">
    <property type="entry name" value="COILED-COIL DOMAIN-CONTAINING PROTEIN 82"/>
    <property type="match status" value="1"/>
</dbReference>
<sequence>MPSNLQRKANRKRQTRLTFDSLDQAGSSSPASNLNPAKVRYTFRGDNNRTPASTTPTYVIDDDSDDPLSLSRHDAFAISSPPKLKKNAKLPFKPLPTPSKSSQIGIDHDSPIISLESDNEDEDIHAHQTSRQTKNTYNAPPTRSGAKRPRHGLDGAGDSPQGTPKKRYFGPTRMNKHKNKSSATKPSPTSSRPANSTREKSITVSDDGSADIPFGRPRVPQKGQGMFGINSSSSKTMANYFSDDSESSEVVEKDVRRSSSKSTSLNEDDDSDPPLASKRSARRSQGTGSRLKLAINIEDDDDDIVESPLRRRRPVIESDEDGNAISPAKRHRQPTEEDDDEEDIISPSKKQRRPLEDEDSDLPSTPNNVRSRSRRSTSTRTAGTPETPGRYTRQQKGNKKHRKADENLAEALSEFDDEEESDAEKPKPRRRPQKGGDDEDDFIVEDDEETLGVPGADIPLEFTSAYQKPEKAFFKDIVEWMVQKKLNPAFAKDDQIYQRAFQKLSQKPETLKASKYGSSQWTADFMSALDARPEFIVRDLRPGEGFDMRGEIRCEACNRSKHTPTFAIQFHGKPYNKNSLEEVEQGGYDEDSEDDDEGGSDSNGSDSEKGTRDSKGRLLPPETKEWFAGRFCKDKAQKAHLLSHWKHDLNEWVLGNLDKEGENTAENLVAREKMKPFQRRDYANKVVDRWEKNNMLKELYRDYKNQVGTLEEARLDNGSWGRRG</sequence>
<feature type="compositionally biased region" description="Acidic residues" evidence="1">
    <location>
        <begin position="582"/>
        <end position="599"/>
    </location>
</feature>